<dbReference type="Proteomes" id="UP000446348">
    <property type="component" value="Unassembled WGS sequence"/>
</dbReference>
<dbReference type="OrthoDB" id="9779098at2"/>
<dbReference type="Proteomes" id="UP000462501">
    <property type="component" value="Unassembled WGS sequence"/>
</dbReference>
<comment type="caution">
    <text evidence="2">The sequence shown here is derived from an EMBL/GenBank/DDBJ whole genome shotgun (WGS) entry which is preliminary data.</text>
</comment>
<evidence type="ECO:0000256" key="1">
    <source>
        <dbReference type="SAM" id="SignalP"/>
    </source>
</evidence>
<dbReference type="EMBL" id="VIQT01000001">
    <property type="protein sequence ID" value="NDO37658.1"/>
    <property type="molecule type" value="Genomic_DNA"/>
</dbReference>
<feature type="signal peptide" evidence="1">
    <location>
        <begin position="1"/>
        <end position="22"/>
    </location>
</feature>
<evidence type="ECO:0000313" key="4">
    <source>
        <dbReference type="Proteomes" id="UP000446348"/>
    </source>
</evidence>
<reference evidence="3 5" key="2">
    <citation type="submission" date="2019-06" db="EMBL/GenBank/DDBJ databases">
        <title>Draft genome sequences of 15 bacterial species constituting the stable defined intestinal microbiota of the GM15 gnotobiotic mouse model.</title>
        <authorList>
            <person name="Elie C."/>
            <person name="Mathieu A."/>
            <person name="Saliou A."/>
            <person name="Darnaud M."/>
            <person name="Leulier F."/>
            <person name="Tamellini A."/>
        </authorList>
    </citation>
    <scope>NUCLEOTIDE SEQUENCE [LARGE SCALE GENOMIC DNA]</scope>
    <source>
        <strain evidence="3 5">JM4-15</strain>
    </source>
</reference>
<feature type="chain" id="PRO_5038316355" evidence="1">
    <location>
        <begin position="23"/>
        <end position="115"/>
    </location>
</feature>
<proteinExistence type="predicted"/>
<sequence>MNLKRSAAILLLAAVLSTGCGAQSKQLTLENVRQLSQKGGALTWSDFDRYVCEDIGFGMIVLRYPIDGEYALMIGGPSREQPPMYIRLTRAQEAMELRGGDIDAFLARQSDHVPD</sequence>
<protein>
    <submittedName>
        <fullName evidence="2">Uncharacterized protein</fullName>
    </submittedName>
</protein>
<evidence type="ECO:0000313" key="2">
    <source>
        <dbReference type="EMBL" id="NBI78554.1"/>
    </source>
</evidence>
<reference evidence="2 4" key="1">
    <citation type="submission" date="2018-08" db="EMBL/GenBank/DDBJ databases">
        <title>Murine metabolic-syndrome-specific gut microbial biobank.</title>
        <authorList>
            <person name="Liu C."/>
        </authorList>
    </citation>
    <scope>NUCLEOTIDE SEQUENCE [LARGE SCALE GENOMIC DNA]</scope>
    <source>
        <strain evidence="2 4">X69</strain>
    </source>
</reference>
<dbReference type="AlphaFoldDB" id="A0A845RFJ1"/>
<dbReference type="RefSeq" id="WP_160209402.1">
    <property type="nucleotide sequence ID" value="NZ_CAMUSJ010000034.1"/>
</dbReference>
<name>A0A845RFJ1_9FIRM</name>
<evidence type="ECO:0000313" key="5">
    <source>
        <dbReference type="Proteomes" id="UP000462501"/>
    </source>
</evidence>
<evidence type="ECO:0000313" key="3">
    <source>
        <dbReference type="EMBL" id="NDO37658.1"/>
    </source>
</evidence>
<dbReference type="PROSITE" id="PS51257">
    <property type="entry name" value="PROKAR_LIPOPROTEIN"/>
    <property type="match status" value="1"/>
</dbReference>
<accession>A0A845RFJ1</accession>
<organism evidence="2 4">
    <name type="scientific">Anaerotruncus colihominis</name>
    <dbReference type="NCBI Taxonomy" id="169435"/>
    <lineage>
        <taxon>Bacteria</taxon>
        <taxon>Bacillati</taxon>
        <taxon>Bacillota</taxon>
        <taxon>Clostridia</taxon>
        <taxon>Eubacteriales</taxon>
        <taxon>Oscillospiraceae</taxon>
        <taxon>Anaerotruncus</taxon>
    </lineage>
</organism>
<keyword evidence="1" id="KW-0732">Signal</keyword>
<dbReference type="EMBL" id="QXWZ01000008">
    <property type="protein sequence ID" value="NBI78554.1"/>
    <property type="molecule type" value="Genomic_DNA"/>
</dbReference>
<gene>
    <name evidence="2" type="ORF">D3Z39_06680</name>
    <name evidence="3" type="ORF">FMM72_00090</name>
</gene>